<dbReference type="PANTHER" id="PTHR23111:SF29">
    <property type="entry name" value="OS07G0404300 PROTEIN"/>
    <property type="match status" value="1"/>
</dbReference>
<accession>A0A803KP54</accession>
<feature type="region of interest" description="Disordered" evidence="5">
    <location>
        <begin position="86"/>
        <end position="125"/>
    </location>
</feature>
<dbReference type="PANTHER" id="PTHR23111">
    <property type="entry name" value="ZINC FINGER PROTEIN"/>
    <property type="match status" value="1"/>
</dbReference>
<keyword evidence="2 4" id="KW-0863">Zinc-finger</keyword>
<organism evidence="7 8">
    <name type="scientific">Chenopodium quinoa</name>
    <name type="common">Quinoa</name>
    <dbReference type="NCBI Taxonomy" id="63459"/>
    <lineage>
        <taxon>Eukaryota</taxon>
        <taxon>Viridiplantae</taxon>
        <taxon>Streptophyta</taxon>
        <taxon>Embryophyta</taxon>
        <taxon>Tracheophyta</taxon>
        <taxon>Spermatophyta</taxon>
        <taxon>Magnoliopsida</taxon>
        <taxon>eudicotyledons</taxon>
        <taxon>Gunneridae</taxon>
        <taxon>Pentapetalae</taxon>
        <taxon>Caryophyllales</taxon>
        <taxon>Chenopodiaceae</taxon>
        <taxon>Chenopodioideae</taxon>
        <taxon>Atripliceae</taxon>
        <taxon>Chenopodium</taxon>
    </lineage>
</organism>
<protein>
    <recommendedName>
        <fullName evidence="6">RanBP2-type domain-containing protein</fullName>
    </recommendedName>
</protein>
<dbReference type="GO" id="GO:0005739">
    <property type="term" value="C:mitochondrion"/>
    <property type="evidence" value="ECO:0007669"/>
    <property type="project" value="EnsemblPlants"/>
</dbReference>
<keyword evidence="1" id="KW-0479">Metal-binding</keyword>
<feature type="compositionally biased region" description="Basic and acidic residues" evidence="5">
    <location>
        <begin position="704"/>
        <end position="723"/>
    </location>
</feature>
<dbReference type="GO" id="GO:0008270">
    <property type="term" value="F:zinc ion binding"/>
    <property type="evidence" value="ECO:0007669"/>
    <property type="project" value="UniProtKB-KW"/>
</dbReference>
<feature type="compositionally biased region" description="Basic and acidic residues" evidence="5">
    <location>
        <begin position="776"/>
        <end position="785"/>
    </location>
</feature>
<feature type="compositionally biased region" description="Basic and acidic residues" evidence="5">
    <location>
        <begin position="755"/>
        <end position="764"/>
    </location>
</feature>
<feature type="domain" description="RanBP2-type" evidence="6">
    <location>
        <begin position="393"/>
        <end position="422"/>
    </location>
</feature>
<feature type="compositionally biased region" description="Polar residues" evidence="5">
    <location>
        <begin position="542"/>
        <end position="553"/>
    </location>
</feature>
<evidence type="ECO:0000313" key="8">
    <source>
        <dbReference type="Proteomes" id="UP000596660"/>
    </source>
</evidence>
<reference evidence="7" key="2">
    <citation type="submission" date="2021-03" db="UniProtKB">
        <authorList>
            <consortium name="EnsemblPlants"/>
        </authorList>
    </citation>
    <scope>IDENTIFICATION</scope>
</reference>
<dbReference type="Pfam" id="PF00641">
    <property type="entry name" value="Zn_ribbon_RanBP"/>
    <property type="match status" value="2"/>
</dbReference>
<feature type="compositionally biased region" description="Basic and acidic residues" evidence="5">
    <location>
        <begin position="797"/>
        <end position="806"/>
    </location>
</feature>
<feature type="compositionally biased region" description="Acidic residues" evidence="5">
    <location>
        <begin position="644"/>
        <end position="661"/>
    </location>
</feature>
<evidence type="ECO:0000256" key="2">
    <source>
        <dbReference type="ARBA" id="ARBA00022771"/>
    </source>
</evidence>
<proteinExistence type="predicted"/>
<feature type="compositionally biased region" description="Acidic residues" evidence="5">
    <location>
        <begin position="528"/>
        <end position="541"/>
    </location>
</feature>
<feature type="compositionally biased region" description="Low complexity" evidence="5">
    <location>
        <begin position="578"/>
        <end position="591"/>
    </location>
</feature>
<dbReference type="Gramene" id="AUR62000810-RA">
    <property type="protein sequence ID" value="AUR62000810-RA:cds"/>
    <property type="gene ID" value="AUR62000810"/>
</dbReference>
<dbReference type="SUPFAM" id="SSF90209">
    <property type="entry name" value="Ran binding protein zinc finger-like"/>
    <property type="match status" value="1"/>
</dbReference>
<evidence type="ECO:0000256" key="5">
    <source>
        <dbReference type="SAM" id="MobiDB-lite"/>
    </source>
</evidence>
<dbReference type="InterPro" id="IPR036443">
    <property type="entry name" value="Znf_RanBP2_sf"/>
</dbReference>
<dbReference type="OMA" id="NACINFG"/>
<feature type="compositionally biased region" description="Basic and acidic residues" evidence="5">
    <location>
        <begin position="890"/>
        <end position="905"/>
    </location>
</feature>
<dbReference type="GO" id="GO:0003729">
    <property type="term" value="F:mRNA binding"/>
    <property type="evidence" value="ECO:0007669"/>
    <property type="project" value="TreeGrafter"/>
</dbReference>
<dbReference type="InterPro" id="IPR001876">
    <property type="entry name" value="Znf_RanBP2"/>
</dbReference>
<feature type="compositionally biased region" description="Low complexity" evidence="5">
    <location>
        <begin position="865"/>
        <end position="875"/>
    </location>
</feature>
<feature type="compositionally biased region" description="Acidic residues" evidence="5">
    <location>
        <begin position="561"/>
        <end position="574"/>
    </location>
</feature>
<feature type="region of interest" description="Disordered" evidence="5">
    <location>
        <begin position="426"/>
        <end position="445"/>
    </location>
</feature>
<dbReference type="FunFam" id="4.10.1060.10:FF:000014">
    <property type="entry name" value="Putative zinc finger, RanBP2-type"/>
    <property type="match status" value="1"/>
</dbReference>
<keyword evidence="8" id="KW-1185">Reference proteome</keyword>
<feature type="region of interest" description="Disordered" evidence="5">
    <location>
        <begin position="330"/>
        <end position="354"/>
    </location>
</feature>
<evidence type="ECO:0000313" key="7">
    <source>
        <dbReference type="EnsemblPlants" id="AUR62000810-RA:cds"/>
    </source>
</evidence>
<evidence type="ECO:0000256" key="1">
    <source>
        <dbReference type="ARBA" id="ARBA00022723"/>
    </source>
</evidence>
<dbReference type="Gene3D" id="4.10.1060.10">
    <property type="entry name" value="Zinc finger, RanBP2-type"/>
    <property type="match status" value="2"/>
</dbReference>
<dbReference type="PROSITE" id="PS01358">
    <property type="entry name" value="ZF_RANBP2_1"/>
    <property type="match status" value="2"/>
</dbReference>
<feature type="compositionally biased region" description="Basic and acidic residues" evidence="5">
    <location>
        <begin position="662"/>
        <end position="686"/>
    </location>
</feature>
<feature type="compositionally biased region" description="Polar residues" evidence="5">
    <location>
        <begin position="490"/>
        <end position="503"/>
    </location>
</feature>
<dbReference type="GO" id="GO:0009793">
    <property type="term" value="P:embryo development ending in seed dormancy"/>
    <property type="evidence" value="ECO:0007669"/>
    <property type="project" value="EnsemblPlants"/>
</dbReference>
<evidence type="ECO:0000259" key="6">
    <source>
        <dbReference type="PROSITE" id="PS50199"/>
    </source>
</evidence>
<feature type="region of interest" description="Disordered" evidence="5">
    <location>
        <begin position="32"/>
        <end position="54"/>
    </location>
</feature>
<keyword evidence="3" id="KW-0862">Zinc</keyword>
<dbReference type="SMART" id="SM00547">
    <property type="entry name" value="ZnF_RBZ"/>
    <property type="match status" value="2"/>
</dbReference>
<feature type="region of interest" description="Disordered" evidence="5">
    <location>
        <begin position="481"/>
        <end position="912"/>
    </location>
</feature>
<feature type="compositionally biased region" description="Polar residues" evidence="5">
    <location>
        <begin position="687"/>
        <end position="697"/>
    </location>
</feature>
<evidence type="ECO:0000256" key="4">
    <source>
        <dbReference type="PROSITE-ProRule" id="PRU00322"/>
    </source>
</evidence>
<dbReference type="AlphaFoldDB" id="A0A803KP54"/>
<feature type="compositionally biased region" description="Basic and acidic residues" evidence="5">
    <location>
        <begin position="839"/>
        <end position="848"/>
    </location>
</feature>
<dbReference type="PROSITE" id="PS50199">
    <property type="entry name" value="ZF_RANBP2_2"/>
    <property type="match status" value="2"/>
</dbReference>
<dbReference type="EnsemblPlants" id="AUR62000810-RA">
    <property type="protein sequence ID" value="AUR62000810-RA:cds"/>
    <property type="gene ID" value="AUR62000810"/>
</dbReference>
<name>A0A803KP54_CHEQI</name>
<reference evidence="7" key="1">
    <citation type="journal article" date="2017" name="Nature">
        <title>The genome of Chenopodium quinoa.</title>
        <authorList>
            <person name="Jarvis D.E."/>
            <person name="Ho Y.S."/>
            <person name="Lightfoot D.J."/>
            <person name="Schmoeckel S.M."/>
            <person name="Li B."/>
            <person name="Borm T.J.A."/>
            <person name="Ohyanagi H."/>
            <person name="Mineta K."/>
            <person name="Michell C.T."/>
            <person name="Saber N."/>
            <person name="Kharbatia N.M."/>
            <person name="Rupper R.R."/>
            <person name="Sharp A.R."/>
            <person name="Dally N."/>
            <person name="Boughton B.A."/>
            <person name="Woo Y.H."/>
            <person name="Gao G."/>
            <person name="Schijlen E.G.W.M."/>
            <person name="Guo X."/>
            <person name="Momin A.A."/>
            <person name="Negrao S."/>
            <person name="Al-Babili S."/>
            <person name="Gehring C."/>
            <person name="Roessner U."/>
            <person name="Jung C."/>
            <person name="Murphy K."/>
            <person name="Arold S.T."/>
            <person name="Gojobori T."/>
            <person name="van der Linden C.G."/>
            <person name="van Loo E.N."/>
            <person name="Jellen E.N."/>
            <person name="Maughan P.J."/>
            <person name="Tester M."/>
        </authorList>
    </citation>
    <scope>NUCLEOTIDE SEQUENCE [LARGE SCALE GENOMIC DNA]</scope>
    <source>
        <strain evidence="7">cv. PI 614886</strain>
    </source>
</reference>
<dbReference type="Proteomes" id="UP000596660">
    <property type="component" value="Unplaced"/>
</dbReference>
<feature type="domain" description="RanBP2-type" evidence="6">
    <location>
        <begin position="360"/>
        <end position="389"/>
    </location>
</feature>
<sequence length="912" mass="103400">MAPSSFSLLLRHHHHYHRRHFLSPLIRHFSHSPPSHSNTTTTSSDPPKPSSLTSRLSFVFDKIDEIEKERGEKDDALQRIRAWRESKKKLKQSDDDGGGVNNVGNEKLGLGFSDSGANGGEERGFDGGFDGGVDVAASGGVEEVKKVGLMKKEIELAHPWPEWVALMERLVQQNYFDHRRKDEDQMIECLGSVDVSGFAEEEGFDFTRDWKTVHAAIVNFGKDRFDILRSLSRQDIQSFVGFGCPSADKKVCSSCNLRTKCERAYLVTNKEDEARTIDVMRVLLTYGFDPINGSVENKSLLKHKSVKAVVRKLLHEVVRLSAVPIDPNLPPPVIKKRPPKVKQPPPPPKRRVGRDDIEMKKGDWLCPKCNFMNFAKNNVCLQCDANRPKRQLQPGEWECPQCNFLNYRRNMTCFNCEHKRPPDEYMENQMQSRPQRPVTRMERAPDREQLSNAWNFDFDDDESDGADVAAFEYADARAMNEDHHLDNPPENGNFNRPQDNQYGFSRAPRFQEKDPPMPVQAKHSIGFDDFDDEDDDIDSYEVDNQNRNQNQEASPLRFSDVENEGYSDAEEDDIPGFSRPRSSSYSKSSKSFNQQVSVSDSGDDIDFDSDKDLPVHPKWKSSHVADSGRRNKASRGSSKRMSFDSDEDDDKLVFGTDDDIEERFSSRQRRESHYDSDESGLEHDENYNQTRNRSGFNGSFVKGNDFDHEYGRGSRGSHRDSFENVRGNSSMRGGFRGRQRDSFEGSSMSGGSRGRQRDSFDSEHGGSSMRGGSRGRQRDSFDSERGNSSMRGGSRGRQRDSFDSERGNSSMRGNSRGGRRGSYDSERGGSSMRGGPGGSRRDSFDNERGSSSMRGGFRDSRRGSFDNGRGQQNRSGRQRSKTSAGHGRQRSNESDNDWSDHDRPSRPRRNAR</sequence>
<evidence type="ECO:0000256" key="3">
    <source>
        <dbReference type="ARBA" id="ARBA00022833"/>
    </source>
</evidence>